<dbReference type="InterPro" id="IPR006447">
    <property type="entry name" value="Myb_dom_plants"/>
</dbReference>
<evidence type="ECO:0000313" key="10">
    <source>
        <dbReference type="EMBL" id="PON50860.1"/>
    </source>
</evidence>
<evidence type="ECO:0000259" key="8">
    <source>
        <dbReference type="PROSITE" id="PS50110"/>
    </source>
</evidence>
<evidence type="ECO:0000259" key="9">
    <source>
        <dbReference type="PROSITE" id="PS51294"/>
    </source>
</evidence>
<evidence type="ECO:0000256" key="4">
    <source>
        <dbReference type="ARBA" id="ARBA00023163"/>
    </source>
</evidence>
<comment type="caution">
    <text evidence="10">The sequence shown here is derived from an EMBL/GenBank/DDBJ whole genome shotgun (WGS) entry which is preliminary data.</text>
</comment>
<dbReference type="Proteomes" id="UP000237105">
    <property type="component" value="Unassembled WGS sequence"/>
</dbReference>
<dbReference type="OrthoDB" id="21225at2759"/>
<feature type="compositionally biased region" description="Pro residues" evidence="7">
    <location>
        <begin position="620"/>
        <end position="636"/>
    </location>
</feature>
<dbReference type="PANTHER" id="PTHR31312">
    <property type="entry name" value="TRANSCRIPTION ACTIVATOR GLK1"/>
    <property type="match status" value="1"/>
</dbReference>
<feature type="region of interest" description="Disordered" evidence="7">
    <location>
        <begin position="136"/>
        <end position="185"/>
    </location>
</feature>
<dbReference type="InterPro" id="IPR001005">
    <property type="entry name" value="SANT/Myb"/>
</dbReference>
<dbReference type="PROSITE" id="PS51294">
    <property type="entry name" value="HTH_MYB"/>
    <property type="match status" value="1"/>
</dbReference>
<feature type="compositionally biased region" description="Low complexity" evidence="7">
    <location>
        <begin position="570"/>
        <end position="585"/>
    </location>
</feature>
<name>A0A2P5BQ09_PARAD</name>
<dbReference type="GO" id="GO:0005634">
    <property type="term" value="C:nucleus"/>
    <property type="evidence" value="ECO:0007669"/>
    <property type="project" value="UniProtKB-SubCell"/>
</dbReference>
<dbReference type="Gene3D" id="1.10.10.60">
    <property type="entry name" value="Homeodomain-like"/>
    <property type="match status" value="1"/>
</dbReference>
<dbReference type="FunFam" id="1.10.10.60:FF:000007">
    <property type="entry name" value="Two-component response regulator"/>
    <property type="match status" value="1"/>
</dbReference>
<dbReference type="InterPro" id="IPR001789">
    <property type="entry name" value="Sig_transdc_resp-reg_receiver"/>
</dbReference>
<feature type="compositionally biased region" description="Basic and acidic residues" evidence="7">
    <location>
        <begin position="155"/>
        <end position="176"/>
    </location>
</feature>
<dbReference type="SUPFAM" id="SSF46689">
    <property type="entry name" value="Homeodomain-like"/>
    <property type="match status" value="1"/>
</dbReference>
<feature type="domain" description="Response regulatory" evidence="8">
    <location>
        <begin position="1"/>
        <end position="39"/>
    </location>
</feature>
<feature type="region of interest" description="Disordered" evidence="7">
    <location>
        <begin position="296"/>
        <end position="388"/>
    </location>
</feature>
<organism evidence="10 11">
    <name type="scientific">Parasponia andersonii</name>
    <name type="common">Sponia andersonii</name>
    <dbReference type="NCBI Taxonomy" id="3476"/>
    <lineage>
        <taxon>Eukaryota</taxon>
        <taxon>Viridiplantae</taxon>
        <taxon>Streptophyta</taxon>
        <taxon>Embryophyta</taxon>
        <taxon>Tracheophyta</taxon>
        <taxon>Spermatophyta</taxon>
        <taxon>Magnoliopsida</taxon>
        <taxon>eudicotyledons</taxon>
        <taxon>Gunneridae</taxon>
        <taxon>Pentapetalae</taxon>
        <taxon>rosids</taxon>
        <taxon>fabids</taxon>
        <taxon>Rosales</taxon>
        <taxon>Cannabaceae</taxon>
        <taxon>Parasponia</taxon>
    </lineage>
</organism>
<comment type="subcellular location">
    <subcellularLocation>
        <location evidence="1">Nucleus</location>
    </subcellularLocation>
</comment>
<evidence type="ECO:0000256" key="2">
    <source>
        <dbReference type="ARBA" id="ARBA00023015"/>
    </source>
</evidence>
<reference evidence="11" key="1">
    <citation type="submission" date="2016-06" db="EMBL/GenBank/DDBJ databases">
        <title>Parallel loss of symbiosis genes in relatives of nitrogen-fixing non-legume Parasponia.</title>
        <authorList>
            <person name="Van Velzen R."/>
            <person name="Holmer R."/>
            <person name="Bu F."/>
            <person name="Rutten L."/>
            <person name="Van Zeijl A."/>
            <person name="Liu W."/>
            <person name="Santuari L."/>
            <person name="Cao Q."/>
            <person name="Sharma T."/>
            <person name="Shen D."/>
            <person name="Roswanjaya Y."/>
            <person name="Wardhani T."/>
            <person name="Kalhor M.S."/>
            <person name="Jansen J."/>
            <person name="Van den Hoogen J."/>
            <person name="Gungor B."/>
            <person name="Hartog M."/>
            <person name="Hontelez J."/>
            <person name="Verver J."/>
            <person name="Yang W.-C."/>
            <person name="Schijlen E."/>
            <person name="Repin R."/>
            <person name="Schilthuizen M."/>
            <person name="Schranz E."/>
            <person name="Heidstra R."/>
            <person name="Miyata K."/>
            <person name="Fedorova E."/>
            <person name="Kohlen W."/>
            <person name="Bisseling T."/>
            <person name="Smit S."/>
            <person name="Geurts R."/>
        </authorList>
    </citation>
    <scope>NUCLEOTIDE SEQUENCE [LARGE SCALE GENOMIC DNA]</scope>
    <source>
        <strain evidence="11">cv. WU1-14</strain>
    </source>
</reference>
<dbReference type="AlphaFoldDB" id="A0A2P5BQ09"/>
<evidence type="ECO:0000256" key="3">
    <source>
        <dbReference type="ARBA" id="ARBA00023125"/>
    </source>
</evidence>
<keyword evidence="3" id="KW-0238">DNA-binding</keyword>
<proteinExistence type="predicted"/>
<gene>
    <name evidence="10" type="ORF">PanWU01x14_220970</name>
</gene>
<dbReference type="EMBL" id="JXTB01000241">
    <property type="protein sequence ID" value="PON50860.1"/>
    <property type="molecule type" value="Genomic_DNA"/>
</dbReference>
<dbReference type="NCBIfam" id="TIGR01557">
    <property type="entry name" value="myb_SHAQKYF"/>
    <property type="match status" value="1"/>
</dbReference>
<dbReference type="PROSITE" id="PS50110">
    <property type="entry name" value="RESPONSE_REGULATORY"/>
    <property type="match status" value="1"/>
</dbReference>
<dbReference type="PANTHER" id="PTHR31312:SF1">
    <property type="entry name" value="TRANSCRIPTION ACTIVATOR GLK1"/>
    <property type="match status" value="1"/>
</dbReference>
<dbReference type="InterPro" id="IPR009057">
    <property type="entry name" value="Homeodomain-like_sf"/>
</dbReference>
<feature type="compositionally biased region" description="Polar residues" evidence="7">
    <location>
        <begin position="602"/>
        <end position="613"/>
    </location>
</feature>
<feature type="compositionally biased region" description="Low complexity" evidence="7">
    <location>
        <begin position="370"/>
        <end position="388"/>
    </location>
</feature>
<evidence type="ECO:0000256" key="5">
    <source>
        <dbReference type="ARBA" id="ARBA00023242"/>
    </source>
</evidence>
<feature type="compositionally biased region" description="Polar residues" evidence="7">
    <location>
        <begin position="319"/>
        <end position="335"/>
    </location>
</feature>
<feature type="compositionally biased region" description="Low complexity" evidence="7">
    <location>
        <begin position="77"/>
        <end position="94"/>
    </location>
</feature>
<dbReference type="GO" id="GO:0000976">
    <property type="term" value="F:transcription cis-regulatory region binding"/>
    <property type="evidence" value="ECO:0007669"/>
    <property type="project" value="TreeGrafter"/>
</dbReference>
<feature type="compositionally biased region" description="Low complexity" evidence="7">
    <location>
        <begin position="337"/>
        <end position="356"/>
    </location>
</feature>
<evidence type="ECO:0000256" key="6">
    <source>
        <dbReference type="PROSITE-ProRule" id="PRU00169"/>
    </source>
</evidence>
<feature type="compositionally biased region" description="Low complexity" evidence="7">
    <location>
        <begin position="101"/>
        <end position="110"/>
    </location>
</feature>
<dbReference type="InterPro" id="IPR017930">
    <property type="entry name" value="Myb_dom"/>
</dbReference>
<evidence type="ECO:0000256" key="7">
    <source>
        <dbReference type="SAM" id="MobiDB-lite"/>
    </source>
</evidence>
<dbReference type="GO" id="GO:0000160">
    <property type="term" value="P:phosphorelay signal transduction system"/>
    <property type="evidence" value="ECO:0007669"/>
    <property type="project" value="InterPro"/>
</dbReference>
<keyword evidence="4" id="KW-0804">Transcription</keyword>
<dbReference type="GO" id="GO:0045893">
    <property type="term" value="P:positive regulation of DNA-templated transcription"/>
    <property type="evidence" value="ECO:0007669"/>
    <property type="project" value="InterPro"/>
</dbReference>
<accession>A0A2P5BQ09</accession>
<keyword evidence="5" id="KW-0539">Nucleus</keyword>
<comment type="caution">
    <text evidence="6">Lacks conserved residue(s) required for the propagation of feature annotation.</text>
</comment>
<protein>
    <submittedName>
        <fullName evidence="10">Octamer-binding transcription factor</fullName>
    </submittedName>
</protein>
<keyword evidence="2" id="KW-0805">Transcription regulation</keyword>
<feature type="compositionally biased region" description="Low complexity" evidence="7">
    <location>
        <begin position="296"/>
        <end position="318"/>
    </location>
</feature>
<evidence type="ECO:0000313" key="11">
    <source>
        <dbReference type="Proteomes" id="UP000237105"/>
    </source>
</evidence>
<dbReference type="Pfam" id="PF00249">
    <property type="entry name" value="Myb_DNA-binding"/>
    <property type="match status" value="1"/>
</dbReference>
<feature type="domain" description="HTH myb-type" evidence="9">
    <location>
        <begin position="180"/>
        <end position="239"/>
    </location>
</feature>
<feature type="region of interest" description="Disordered" evidence="7">
    <location>
        <begin position="68"/>
        <end position="110"/>
    </location>
</feature>
<dbReference type="InterPro" id="IPR044825">
    <property type="entry name" value="GLK1/2-like"/>
</dbReference>
<feature type="region of interest" description="Disordered" evidence="7">
    <location>
        <begin position="570"/>
        <end position="654"/>
    </location>
</feature>
<evidence type="ECO:0000256" key="1">
    <source>
        <dbReference type="ARBA" id="ARBA00004123"/>
    </source>
</evidence>
<keyword evidence="11" id="KW-1185">Reference proteome</keyword>
<dbReference type="GO" id="GO:0003700">
    <property type="term" value="F:DNA-binding transcription factor activity"/>
    <property type="evidence" value="ECO:0007669"/>
    <property type="project" value="InterPro"/>
</dbReference>
<sequence length="846" mass="90814">MSADDKESVVLRSLQNGIALFILKPVNPNDLKNLWQYAVKAKKGKSVVIDEIGSNDIDLISPTHQLERGQASQGLVTGESSSGTSSAAAAAGTEITPFDPNSNSNSNSNINNKLSNAAANYSDSSTSGAAAATAGTLIPVEQGRRSSSSSSSLGDDDRSPLPDSTRKGSKKDDHNKERKSRRKAKVVWTNSLHNRFLLAIRHLGLDKAFPKRILEFMNVPGLTRENVASHLQKYRLFLKKVAEKGLLNATQVLADRVFRSSFAAGYPQLALRNLQVSRNQPFRLSEPSYGPKFNNVNNNNIVNIPPSSNNSSSSSSVVTLSPSKFGNNTTSTPFRTYQPSSYNYNNYNDQASSSRSVPPPPQPGPELGFSSLLMSNSNSNSQPAAPNAVHQAQPMLNVPVYHPNRPVGFGGVTTGVPSHYMMNNGINTNGNVAVAANPYGVMNYANSSNGGFSMNPGGVLYNGTVQNRPNYTLVGNNMIMAPYNNPPNAPNYNYLSAAAAAEAGNSARMAQMISGGQQPTPGFDQRAGFINGGTGYGMANGVPSYGNYMMNNGMQYNNANFGYPQMGQYGAGSSSSSGQYGFGNSTTTGMINPSPPPVFPNYSINYQQQQPNAYNLHPPVVVPPPPPPPPPQPQPASAPQQYPYELPNLGGGISSAGGTDHRQMADHHVVNNGSIFEVNNNGTSLGAQLPLAGAAAVDGFGGDRFLDQLINLPPLNFPQDEDQVPSDLSDISYQAEVNISANQVQNPAADQFSAGPIRHQGNEQAVLPSPNRSHEFPSEDYFPFFSQYSYQASSVPVDHHQQGIGEVLNAQVTNTPVKMPDEMDRDWDWDQFMDTMLNDNGPEHME</sequence>